<dbReference type="EMBL" id="JACCKS010000044">
    <property type="protein sequence ID" value="NZA40321.1"/>
    <property type="molecule type" value="Genomic_DNA"/>
</dbReference>
<keyword evidence="1" id="KW-1133">Transmembrane helix</keyword>
<comment type="caution">
    <text evidence="2">The sequence shown here is derived from an EMBL/GenBank/DDBJ whole genome shotgun (WGS) entry which is preliminary data.</text>
</comment>
<reference evidence="2 3" key="1">
    <citation type="submission" date="2020-07" db="EMBL/GenBank/DDBJ databases">
        <title>Organ Donor 1.</title>
        <authorList>
            <person name="Marsh A.J."/>
            <person name="Azcarate-Peril M.A."/>
        </authorList>
    </citation>
    <scope>NUCLEOTIDE SEQUENCE [LARGE SCALE GENOMIC DNA]</scope>
    <source>
        <strain evidence="2 3">AMC0717</strain>
    </source>
</reference>
<protein>
    <recommendedName>
        <fullName evidence="4">Glycosyltransferase RgtA/B/C/D-like domain-containing protein</fullName>
    </recommendedName>
</protein>
<proteinExistence type="predicted"/>
<feature type="transmembrane region" description="Helical" evidence="1">
    <location>
        <begin position="329"/>
        <end position="350"/>
    </location>
</feature>
<feature type="transmembrane region" description="Helical" evidence="1">
    <location>
        <begin position="69"/>
        <end position="92"/>
    </location>
</feature>
<name>A0A853JTG0_9FIRM</name>
<evidence type="ECO:0000256" key="1">
    <source>
        <dbReference type="SAM" id="Phobius"/>
    </source>
</evidence>
<feature type="transmembrane region" description="Helical" evidence="1">
    <location>
        <begin position="104"/>
        <end position="132"/>
    </location>
</feature>
<accession>A0A853JTG0</accession>
<feature type="transmembrane region" description="Helical" evidence="1">
    <location>
        <begin position="382"/>
        <end position="403"/>
    </location>
</feature>
<gene>
    <name evidence="2" type="ORF">H0N91_19865</name>
</gene>
<keyword evidence="1" id="KW-0472">Membrane</keyword>
<evidence type="ECO:0008006" key="4">
    <source>
        <dbReference type="Google" id="ProtNLM"/>
    </source>
</evidence>
<evidence type="ECO:0000313" key="2">
    <source>
        <dbReference type="EMBL" id="NZA40321.1"/>
    </source>
</evidence>
<keyword evidence="1" id="KW-0812">Transmembrane</keyword>
<feature type="transmembrane region" description="Helical" evidence="1">
    <location>
        <begin position="357"/>
        <end position="376"/>
    </location>
</feature>
<dbReference type="RefSeq" id="WP_180494336.1">
    <property type="nucleotide sequence ID" value="NZ_JACCKS010000044.1"/>
</dbReference>
<dbReference type="AlphaFoldDB" id="A0A853JTG0"/>
<feature type="transmembrane region" description="Helical" evidence="1">
    <location>
        <begin position="187"/>
        <end position="209"/>
    </location>
</feature>
<sequence length="412" mass="47472">MGVIWVINAQIGLNGDSSNIIISAYQFTQGDYSILTKSYFKHYPFQLGFTMLCQLLMTIFSWNDNAIPFAIVNVICLALTYVGIILLCATIFKKDIVAKYSGVLCLFCFTAILFCTFVYGIVISLMFSVWGIFIYTKYNKNNKIVYLCISAFLLGVSYLIKTNAMIVIIALMIISLIYMINEKNSKYLIFIVMVMVLSMSLKTITIQVYENKENINLDDSEPLIGWLAMGLQESERAPGWYNGFNYGNFEASGLSSNVAKENALREIKKSLNRFIDNPSYTKDFFEGKICSQWNEPTFESLWFGQSRPSYVERQGIFKIAYENIDNNGFYYYMNFYQQFIYLLTLLYFTFNIKNHDLNHIIIPLIILGGFTYHALFEAKSQFIFTYFLLMVPLAASGIVKLHCFSKKVFNKR</sequence>
<dbReference type="Proteomes" id="UP000586254">
    <property type="component" value="Unassembled WGS sequence"/>
</dbReference>
<evidence type="ECO:0000313" key="3">
    <source>
        <dbReference type="Proteomes" id="UP000586254"/>
    </source>
</evidence>
<feature type="transmembrane region" description="Helical" evidence="1">
    <location>
        <begin position="43"/>
        <end position="63"/>
    </location>
</feature>
<organism evidence="2 3">
    <name type="scientific">Eubacterium callanderi</name>
    <dbReference type="NCBI Taxonomy" id="53442"/>
    <lineage>
        <taxon>Bacteria</taxon>
        <taxon>Bacillati</taxon>
        <taxon>Bacillota</taxon>
        <taxon>Clostridia</taxon>
        <taxon>Eubacteriales</taxon>
        <taxon>Eubacteriaceae</taxon>
        <taxon>Eubacterium</taxon>
    </lineage>
</organism>
<feature type="transmembrane region" description="Helical" evidence="1">
    <location>
        <begin position="144"/>
        <end position="175"/>
    </location>
</feature>